<dbReference type="InterPro" id="IPR036465">
    <property type="entry name" value="vWFA_dom_sf"/>
</dbReference>
<proteinExistence type="predicted"/>
<dbReference type="InterPro" id="IPR002035">
    <property type="entry name" value="VWF_A"/>
</dbReference>
<dbReference type="STRING" id="999422.HMPREF9944_00069"/>
<organism evidence="2 3">
    <name type="scientific">Segatella maculosa OT 289</name>
    <dbReference type="NCBI Taxonomy" id="999422"/>
    <lineage>
        <taxon>Bacteria</taxon>
        <taxon>Pseudomonadati</taxon>
        <taxon>Bacteroidota</taxon>
        <taxon>Bacteroidia</taxon>
        <taxon>Bacteroidales</taxon>
        <taxon>Prevotellaceae</taxon>
        <taxon>Segatella</taxon>
    </lineage>
</organism>
<dbReference type="PANTHER" id="PTHR33608:SF6">
    <property type="entry name" value="BLL2464 PROTEIN"/>
    <property type="match status" value="1"/>
</dbReference>
<dbReference type="InterPro" id="IPR002881">
    <property type="entry name" value="DUF58"/>
</dbReference>
<feature type="domain" description="VWFA" evidence="1">
    <location>
        <begin position="76"/>
        <end position="239"/>
    </location>
</feature>
<dbReference type="PANTHER" id="PTHR33608">
    <property type="entry name" value="BLL2464 PROTEIN"/>
    <property type="match status" value="1"/>
</dbReference>
<dbReference type="OrthoDB" id="9776116at2"/>
<keyword evidence="3" id="KW-1185">Reference proteome</keyword>
<gene>
    <name evidence="2" type="ORF">HMPREF9944_00069</name>
</gene>
<dbReference type="AlphaFoldDB" id="H1HIS5"/>
<dbReference type="Proteomes" id="UP000003167">
    <property type="component" value="Unassembled WGS sequence"/>
</dbReference>
<dbReference type="SUPFAM" id="SSF53300">
    <property type="entry name" value="vWA-like"/>
    <property type="match status" value="1"/>
</dbReference>
<dbReference type="PATRIC" id="fig|999422.3.peg.67"/>
<dbReference type="EMBL" id="AGEK01000005">
    <property type="protein sequence ID" value="EHO74832.1"/>
    <property type="molecule type" value="Genomic_DNA"/>
</dbReference>
<reference evidence="2 3" key="1">
    <citation type="submission" date="2011-12" db="EMBL/GenBank/DDBJ databases">
        <title>The Genome Sequence of Prevotella maculosa OT 289.</title>
        <authorList>
            <consortium name="The Broad Institute Genome Sequencing Platform"/>
            <person name="Earl A."/>
            <person name="Ward D."/>
            <person name="Feldgarden M."/>
            <person name="Gevers D."/>
            <person name="Izard J."/>
            <person name="Blanton J.M."/>
            <person name="Mathney J."/>
            <person name="Tanner A.C."/>
            <person name="Dewhirst F.E."/>
            <person name="Young S.K."/>
            <person name="Zeng Q."/>
            <person name="Gargeya S."/>
            <person name="Fitzgerald M."/>
            <person name="Haas B."/>
            <person name="Abouelleil A."/>
            <person name="Alvarado L."/>
            <person name="Arachchi H.M."/>
            <person name="Berlin A."/>
            <person name="Chapman S.B."/>
            <person name="Gearin G."/>
            <person name="Goldberg J."/>
            <person name="Griggs A."/>
            <person name="Gujja S."/>
            <person name="Hansen M."/>
            <person name="Heiman D."/>
            <person name="Howarth C."/>
            <person name="Larimer J."/>
            <person name="Lui A."/>
            <person name="MacDonald P.J.P."/>
            <person name="McCowen C."/>
            <person name="Montmayeur A."/>
            <person name="Murphy C."/>
            <person name="Neiman D."/>
            <person name="Pearson M."/>
            <person name="Priest M."/>
            <person name="Roberts A."/>
            <person name="Saif S."/>
            <person name="Shea T."/>
            <person name="Sisk P."/>
            <person name="Stolte C."/>
            <person name="Sykes S."/>
            <person name="Wortman J."/>
            <person name="Nusbaum C."/>
            <person name="Birren B."/>
        </authorList>
    </citation>
    <scope>NUCLEOTIDE SEQUENCE [LARGE SCALE GENOMIC DNA]</scope>
    <source>
        <strain evidence="2 3">OT 289</strain>
    </source>
</reference>
<sequence>MDTSEIIKKVRKIEIKARGLSQNIFAGQYHSAFKGRGMAFSEVREYQYGDDVRDIDWNVTARFHRPYVKVFEEERELTVMLLVDVSGSLDFGTVRQTKREMVTEIAATLAFSAIQNNDKIGVIFFSDRIEKYIPPKKGRRHILYIIRELLDFKPASVRTDVGMAVSYLTRMMKRRTTAFLLSDFYTRDDFTKAMQIANSKHDMVAIQVYDPRAKMLPDIGLMKVLDAETGHEMIIDTGSAKLRQAHTRYWVEREDRLHTLFAKSKVDWTSVATNENFTKALMLLFKKRA</sequence>
<name>H1HIS5_9BACT</name>
<comment type="caution">
    <text evidence="2">The sequence shown here is derived from an EMBL/GenBank/DDBJ whole genome shotgun (WGS) entry which is preliminary data.</text>
</comment>
<dbReference type="Pfam" id="PF01882">
    <property type="entry name" value="DUF58"/>
    <property type="match status" value="1"/>
</dbReference>
<dbReference type="CDD" id="cd00198">
    <property type="entry name" value="vWFA"/>
    <property type="match status" value="1"/>
</dbReference>
<dbReference type="RefSeq" id="WP_008563645.1">
    <property type="nucleotide sequence ID" value="NZ_JH594500.1"/>
</dbReference>
<evidence type="ECO:0000313" key="3">
    <source>
        <dbReference type="Proteomes" id="UP000003167"/>
    </source>
</evidence>
<dbReference type="SMART" id="SM00327">
    <property type="entry name" value="VWA"/>
    <property type="match status" value="1"/>
</dbReference>
<evidence type="ECO:0000259" key="1">
    <source>
        <dbReference type="SMART" id="SM00327"/>
    </source>
</evidence>
<protein>
    <recommendedName>
        <fullName evidence="1">VWFA domain-containing protein</fullName>
    </recommendedName>
</protein>
<accession>H1HIS5</accession>
<evidence type="ECO:0000313" key="2">
    <source>
        <dbReference type="EMBL" id="EHO74832.1"/>
    </source>
</evidence>
<dbReference type="HOGENOM" id="CLU_054927_2_0_10"/>
<dbReference type="Gene3D" id="3.40.50.410">
    <property type="entry name" value="von Willebrand factor, type A domain"/>
    <property type="match status" value="1"/>
</dbReference>